<name>A0ABU8CIN0_9HYPH</name>
<proteinExistence type="predicted"/>
<dbReference type="Proteomes" id="UP001531129">
    <property type="component" value="Unassembled WGS sequence"/>
</dbReference>
<gene>
    <name evidence="1" type="ORF">V8Q02_11985</name>
</gene>
<accession>A0ABU8CIN0</accession>
<organism evidence="1 2">
    <name type="scientific">Rhizobium aouanii</name>
    <dbReference type="NCBI Taxonomy" id="3118145"/>
    <lineage>
        <taxon>Bacteria</taxon>
        <taxon>Pseudomonadati</taxon>
        <taxon>Pseudomonadota</taxon>
        <taxon>Alphaproteobacteria</taxon>
        <taxon>Hyphomicrobiales</taxon>
        <taxon>Rhizobiaceae</taxon>
        <taxon>Rhizobium/Agrobacterium group</taxon>
        <taxon>Rhizobium</taxon>
    </lineage>
</organism>
<evidence type="ECO:0000313" key="1">
    <source>
        <dbReference type="EMBL" id="MEI1248742.1"/>
    </source>
</evidence>
<protein>
    <submittedName>
        <fullName evidence="1">Uncharacterized protein</fullName>
    </submittedName>
</protein>
<comment type="caution">
    <text evidence="1">The sequence shown here is derived from an EMBL/GenBank/DDBJ whole genome shotgun (WGS) entry which is preliminary data.</text>
</comment>
<reference evidence="1 2" key="1">
    <citation type="submission" date="2024-01" db="EMBL/GenBank/DDBJ databases">
        <title>Draft genome sequences of three bacterial strains isolated from Acacia saligna represent a potential new species within the genus Rhizobium.</title>
        <authorList>
            <person name="Tambong J.T."/>
            <person name="Mnasri B."/>
        </authorList>
    </citation>
    <scope>NUCLEOTIDE SEQUENCE [LARGE SCALE GENOMIC DNA]</scope>
    <source>
        <strain evidence="1 2">1AS12I</strain>
    </source>
</reference>
<sequence length="106" mass="11718">MINASAEAKPRKSAFNRTSKPFALSVRVKISRVQRPIFSPFHFVTGGAAISCVAVWRLGPAPVKREVALRVVTPLLEAPVAARQDDRVRMLLRQREGVRAPTQSDL</sequence>
<keyword evidence="2" id="KW-1185">Reference proteome</keyword>
<dbReference type="EMBL" id="JBAMYC010000006">
    <property type="protein sequence ID" value="MEI1248742.1"/>
    <property type="molecule type" value="Genomic_DNA"/>
</dbReference>
<evidence type="ECO:0000313" key="2">
    <source>
        <dbReference type="Proteomes" id="UP001531129"/>
    </source>
</evidence>